<evidence type="ECO:0000313" key="3">
    <source>
        <dbReference type="EMBL" id="HAE95334.1"/>
    </source>
</evidence>
<feature type="domain" description="GP-PDE" evidence="2">
    <location>
        <begin position="69"/>
        <end position="315"/>
    </location>
</feature>
<dbReference type="EMBL" id="DMBR01000372">
    <property type="protein sequence ID" value="HAE95334.1"/>
    <property type="molecule type" value="Genomic_DNA"/>
</dbReference>
<dbReference type="Pfam" id="PF16387">
    <property type="entry name" value="DUF4996"/>
    <property type="match status" value="1"/>
</dbReference>
<organism evidence="3 4">
    <name type="scientific">Hyphomonas atlantica</name>
    <dbReference type="NCBI Taxonomy" id="1280948"/>
    <lineage>
        <taxon>Bacteria</taxon>
        <taxon>Pseudomonadati</taxon>
        <taxon>Pseudomonadota</taxon>
        <taxon>Alphaproteobacteria</taxon>
        <taxon>Hyphomonadales</taxon>
        <taxon>Hyphomonadaceae</taxon>
        <taxon>Hyphomonas</taxon>
    </lineage>
</organism>
<dbReference type="Gene3D" id="3.20.20.190">
    <property type="entry name" value="Phosphatidylinositol (PI) phosphodiesterase"/>
    <property type="match status" value="1"/>
</dbReference>
<dbReference type="InterPro" id="IPR030395">
    <property type="entry name" value="GP_PDE_dom"/>
</dbReference>
<dbReference type="GO" id="GO:0070291">
    <property type="term" value="P:N-acylethanolamine metabolic process"/>
    <property type="evidence" value="ECO:0007669"/>
    <property type="project" value="TreeGrafter"/>
</dbReference>
<dbReference type="GO" id="GO:0006644">
    <property type="term" value="P:phospholipid metabolic process"/>
    <property type="evidence" value="ECO:0007669"/>
    <property type="project" value="TreeGrafter"/>
</dbReference>
<dbReference type="InterPro" id="IPR032160">
    <property type="entry name" value="DUF4996"/>
</dbReference>
<comment type="caution">
    <text evidence="3">The sequence shown here is derived from an EMBL/GenBank/DDBJ whole genome shotgun (WGS) entry which is preliminary data.</text>
</comment>
<dbReference type="PANTHER" id="PTHR46320">
    <property type="entry name" value="GLYCEROPHOSPHODIESTER PHOSPHODIESTERASE 1"/>
    <property type="match status" value="1"/>
</dbReference>
<dbReference type="CDD" id="cd08566">
    <property type="entry name" value="GDPD_AtGDE_like"/>
    <property type="match status" value="1"/>
</dbReference>
<gene>
    <name evidence="3" type="ORF">DCG65_12295</name>
</gene>
<dbReference type="GO" id="GO:0005886">
    <property type="term" value="C:plasma membrane"/>
    <property type="evidence" value="ECO:0007669"/>
    <property type="project" value="TreeGrafter"/>
</dbReference>
<dbReference type="PANTHER" id="PTHR46320:SF1">
    <property type="entry name" value="GLYCEROPHOSPHODIESTER PHOSPHODIESTERASE 1"/>
    <property type="match status" value="1"/>
</dbReference>
<feature type="compositionally biased region" description="Basic and acidic residues" evidence="1">
    <location>
        <begin position="272"/>
        <end position="285"/>
    </location>
</feature>
<dbReference type="GO" id="GO:0008889">
    <property type="term" value="F:glycerophosphodiester phosphodiesterase activity"/>
    <property type="evidence" value="ECO:0007669"/>
    <property type="project" value="TreeGrafter"/>
</dbReference>
<sequence length="330" mass="36079">MPHPAFGSAFLQQGFSMKHFTFAFSTLALALGACSTNSPDTRPSVSPFDLPPHLARTVEIAHDPTDPYVLIEAHRGCFSTERPENTLPSLEHCITIGADWIEIDVALTKDKQLVLMHDKTVDRTTTLSGKTTQYTLAEITNATILDDAGNPTNLTPPSLSDALDLMANRIMFRLDLKCGNGCLDQVYDMVEAKGLLDQAVVPERARRRLISAGLTDDQIIVVGANIEAIGSPDQIPAHVDHVQVKDFKADNPPIELMAQFEPETRMIAFPYSDDRSGGHGDKASESDPDSGWGWLVDHGIDMFLTDHPDAAIAYLESRGLRNREAVSSTN</sequence>
<reference evidence="3 4" key="1">
    <citation type="journal article" date="2018" name="Nat. Biotechnol.">
        <title>A standardized bacterial taxonomy based on genome phylogeny substantially revises the tree of life.</title>
        <authorList>
            <person name="Parks D.H."/>
            <person name="Chuvochina M."/>
            <person name="Waite D.W."/>
            <person name="Rinke C."/>
            <person name="Skarshewski A."/>
            <person name="Chaumeil P.A."/>
            <person name="Hugenholtz P."/>
        </authorList>
    </citation>
    <scope>NUCLEOTIDE SEQUENCE [LARGE SCALE GENOMIC DNA]</scope>
    <source>
        <strain evidence="3">UBA8557</strain>
    </source>
</reference>
<dbReference type="Proteomes" id="UP000259173">
    <property type="component" value="Unassembled WGS sequence"/>
</dbReference>
<dbReference type="PROSITE" id="PS51704">
    <property type="entry name" value="GP_PDE"/>
    <property type="match status" value="1"/>
</dbReference>
<evidence type="ECO:0000259" key="2">
    <source>
        <dbReference type="PROSITE" id="PS51704"/>
    </source>
</evidence>
<proteinExistence type="predicted"/>
<dbReference type="AlphaFoldDB" id="A0A3B9L3D9"/>
<dbReference type="GO" id="GO:0006580">
    <property type="term" value="P:ethanolamine metabolic process"/>
    <property type="evidence" value="ECO:0007669"/>
    <property type="project" value="TreeGrafter"/>
</dbReference>
<feature type="region of interest" description="Disordered" evidence="1">
    <location>
        <begin position="270"/>
        <end position="290"/>
    </location>
</feature>
<accession>A0A3B9L3D9</accession>
<name>A0A3B9L3D9_9PROT</name>
<dbReference type="Pfam" id="PF03009">
    <property type="entry name" value="GDPD"/>
    <property type="match status" value="1"/>
</dbReference>
<dbReference type="SUPFAM" id="SSF51695">
    <property type="entry name" value="PLC-like phosphodiesterases"/>
    <property type="match status" value="1"/>
</dbReference>
<dbReference type="InterPro" id="IPR017946">
    <property type="entry name" value="PLC-like_Pdiesterase_TIM-brl"/>
</dbReference>
<evidence type="ECO:0000256" key="1">
    <source>
        <dbReference type="SAM" id="MobiDB-lite"/>
    </source>
</evidence>
<evidence type="ECO:0000313" key="4">
    <source>
        <dbReference type="Proteomes" id="UP000259173"/>
    </source>
</evidence>
<protein>
    <recommendedName>
        <fullName evidence="2">GP-PDE domain-containing protein</fullName>
    </recommendedName>
</protein>